<proteinExistence type="predicted"/>
<dbReference type="Pfam" id="PF04167">
    <property type="entry name" value="DUF402"/>
    <property type="match status" value="1"/>
</dbReference>
<evidence type="ECO:0000259" key="1">
    <source>
        <dbReference type="Pfam" id="PF04167"/>
    </source>
</evidence>
<feature type="domain" description="DUF402" evidence="1">
    <location>
        <begin position="29"/>
        <end position="151"/>
    </location>
</feature>
<evidence type="ECO:0000313" key="2">
    <source>
        <dbReference type="EMBL" id="QNQ89980.1"/>
    </source>
</evidence>
<evidence type="ECO:0000313" key="3">
    <source>
        <dbReference type="Proteomes" id="UP000516320"/>
    </source>
</evidence>
<dbReference type="AlphaFoldDB" id="A0A7H0SN55"/>
<dbReference type="InterPro" id="IPR007295">
    <property type="entry name" value="DUF402"/>
</dbReference>
<dbReference type="PIRSF" id="PIRSF012622">
    <property type="entry name" value="UCP012622"/>
    <property type="match status" value="1"/>
</dbReference>
<protein>
    <submittedName>
        <fullName evidence="2">DUF402 domain-containing protein</fullName>
    </submittedName>
</protein>
<dbReference type="Proteomes" id="UP000516320">
    <property type="component" value="Chromosome"/>
</dbReference>
<dbReference type="Gene3D" id="2.40.380.10">
    <property type="entry name" value="FomD-like"/>
    <property type="match status" value="1"/>
</dbReference>
<name>A0A7H0SN55_9CORY</name>
<accession>A0A7H0SN55</accession>
<organism evidence="2 3">
    <name type="scientific">Corynebacterium poyangense</name>
    <dbReference type="NCBI Taxonomy" id="2684405"/>
    <lineage>
        <taxon>Bacteria</taxon>
        <taxon>Bacillati</taxon>
        <taxon>Actinomycetota</taxon>
        <taxon>Actinomycetes</taxon>
        <taxon>Mycobacteriales</taxon>
        <taxon>Corynebacteriaceae</taxon>
        <taxon>Corynebacterium</taxon>
    </lineage>
</organism>
<dbReference type="RefSeq" id="WP_187975439.1">
    <property type="nucleotide sequence ID" value="NZ_CP046884.1"/>
</dbReference>
<dbReference type="SUPFAM" id="SSF159234">
    <property type="entry name" value="FomD-like"/>
    <property type="match status" value="1"/>
</dbReference>
<dbReference type="EMBL" id="CP046884">
    <property type="protein sequence ID" value="QNQ89980.1"/>
    <property type="molecule type" value="Genomic_DNA"/>
</dbReference>
<gene>
    <name evidence="2" type="ORF">GP475_04485</name>
</gene>
<sequence>MVDVHPIKKEKFRIEDKINIDPKGFQRQVDIYQRTDFGLYMARGADHPQFGYLESWLLPKISLRANIFHFRPETKGTEEQVFYFDIAKIEFDESTWRTKDLYVDIVTYRNKPLDVLDIDELAAATAAGLISPEDSELATEATLTAVEGICRAGDDPMRWLASLGMPLQWAQDVELTPAP</sequence>
<dbReference type="InterPro" id="IPR035930">
    <property type="entry name" value="FomD-like_sf"/>
</dbReference>
<dbReference type="InterPro" id="IPR014465">
    <property type="entry name" value="UCP012622"/>
</dbReference>
<reference evidence="2 3" key="1">
    <citation type="submission" date="2019-12" db="EMBL/GenBank/DDBJ databases">
        <title>Corynebacterium sp. nov., isolated from feces of the Anser Albifrons in China.</title>
        <authorList>
            <person name="Liu Q."/>
        </authorList>
    </citation>
    <scope>NUCLEOTIDE SEQUENCE [LARGE SCALE GENOMIC DNA]</scope>
    <source>
        <strain evidence="2 3">4H37-19</strain>
    </source>
</reference>
<dbReference type="KEGG" id="cpoy:GP475_04485"/>
<keyword evidence="3" id="KW-1185">Reference proteome</keyword>